<name>A0A6J4VA74_9BACT</name>
<evidence type="ECO:0000256" key="1">
    <source>
        <dbReference type="SAM" id="MobiDB-lite"/>
    </source>
</evidence>
<dbReference type="AlphaFoldDB" id="A0A6J4VA74"/>
<organism evidence="2">
    <name type="scientific">uncultured Thermomicrobiales bacterium</name>
    <dbReference type="NCBI Taxonomy" id="1645740"/>
    <lineage>
        <taxon>Bacteria</taxon>
        <taxon>Pseudomonadati</taxon>
        <taxon>Thermomicrobiota</taxon>
        <taxon>Thermomicrobia</taxon>
        <taxon>Thermomicrobiales</taxon>
        <taxon>environmental samples</taxon>
    </lineage>
</organism>
<gene>
    <name evidence="2" type="ORF">AVDCRST_MAG88-2218</name>
</gene>
<sequence length="38" mass="4184">MPVARDGISTRSHRRAIDRDRSHMIPPMGPGMLANEGP</sequence>
<proteinExistence type="predicted"/>
<feature type="region of interest" description="Disordered" evidence="1">
    <location>
        <begin position="1"/>
        <end position="38"/>
    </location>
</feature>
<reference evidence="2" key="1">
    <citation type="submission" date="2020-02" db="EMBL/GenBank/DDBJ databases">
        <authorList>
            <person name="Meier V. D."/>
        </authorList>
    </citation>
    <scope>NUCLEOTIDE SEQUENCE</scope>
    <source>
        <strain evidence="2">AVDCRST_MAG88</strain>
    </source>
</reference>
<dbReference type="EMBL" id="CADCWM010000571">
    <property type="protein sequence ID" value="CAA9569718.1"/>
    <property type="molecule type" value="Genomic_DNA"/>
</dbReference>
<accession>A0A6J4VA74</accession>
<protein>
    <submittedName>
        <fullName evidence="2">Uncharacterized protein</fullName>
    </submittedName>
</protein>
<evidence type="ECO:0000313" key="2">
    <source>
        <dbReference type="EMBL" id="CAA9569718.1"/>
    </source>
</evidence>